<dbReference type="KEGG" id="ant:Arnit_2545"/>
<keyword evidence="4" id="KW-1185">Reference proteome</keyword>
<accession>D5V6C4</accession>
<evidence type="ECO:0000259" key="1">
    <source>
        <dbReference type="Pfam" id="PF00534"/>
    </source>
</evidence>
<dbReference type="GO" id="GO:0016757">
    <property type="term" value="F:glycosyltransferase activity"/>
    <property type="evidence" value="ECO:0007669"/>
    <property type="project" value="InterPro"/>
</dbReference>
<feature type="domain" description="Glycosyltransferase subfamily 4-like N-terminal" evidence="2">
    <location>
        <begin position="15"/>
        <end position="175"/>
    </location>
</feature>
<feature type="domain" description="Glycosyl transferase family 1" evidence="1">
    <location>
        <begin position="187"/>
        <end position="356"/>
    </location>
</feature>
<sequence precursor="true">MKKKLSILIYSLASGGAERVVSVLLDELKEKYEITLFLMNDTIFYDIPKNIKIIYLENSNPSESGIKKLLKLPVLAWKYKKLNDSDISVSFMNRSNYINIIAKILEFKSKVIISERAMPSLQHKNGVQGFINKFLIKRLYRKADIVIGNSKGNCRDLVNNFNIQEVKTIYNLIDLKIIKELSKECVNYRDEKFTFITIGRLDRGKNHKILIESMEDIDAKLYIIGDGELRDTLEKQIESLNLQNKVILLGKQSNPYKYLVQSDCFVFSSLYEGLPNVLLEALSCGLPIISTDCQSGPREILAPNSDLHFQIEDDIEISEYGVLTPLNDIKRLSTAMKLIINDEDLRNKYRNKAKNRASDFDIKKIIKKFEDVFDA</sequence>
<dbReference type="Gene3D" id="3.40.50.2000">
    <property type="entry name" value="Glycogen Phosphorylase B"/>
    <property type="match status" value="2"/>
</dbReference>
<dbReference type="OrthoDB" id="1522162at2"/>
<dbReference type="PANTHER" id="PTHR12526:SF630">
    <property type="entry name" value="GLYCOSYLTRANSFERASE"/>
    <property type="match status" value="1"/>
</dbReference>
<dbReference type="RefSeq" id="WP_013136339.1">
    <property type="nucleotide sequence ID" value="NC_014166.1"/>
</dbReference>
<protein>
    <submittedName>
        <fullName evidence="3">Glycosyl transferase group 1</fullName>
    </submittedName>
</protein>
<keyword evidence="3" id="KW-0808">Transferase</keyword>
<dbReference type="InterPro" id="IPR028098">
    <property type="entry name" value="Glyco_trans_4-like_N"/>
</dbReference>
<dbReference type="AlphaFoldDB" id="D5V6C4"/>
<evidence type="ECO:0000313" key="4">
    <source>
        <dbReference type="Proteomes" id="UP000000939"/>
    </source>
</evidence>
<dbReference type="HOGENOM" id="CLU_009583_0_0_7"/>
<gene>
    <name evidence="3" type="ordered locus">Arnit_2545</name>
</gene>
<proteinExistence type="predicted"/>
<dbReference type="CDD" id="cd03811">
    <property type="entry name" value="GT4_GT28_WabH-like"/>
    <property type="match status" value="1"/>
</dbReference>
<dbReference type="Proteomes" id="UP000000939">
    <property type="component" value="Chromosome"/>
</dbReference>
<evidence type="ECO:0000313" key="3">
    <source>
        <dbReference type="EMBL" id="ADG94194.1"/>
    </source>
</evidence>
<reference evidence="3 4" key="1">
    <citation type="journal article" date="2010" name="Stand. Genomic Sci.">
        <title>Complete genome sequence of Arcobacter nitrofigilis type strain (CI).</title>
        <authorList>
            <person name="Pati A."/>
            <person name="Gronow S."/>
            <person name="Lapidus A."/>
            <person name="Copeland A."/>
            <person name="Glavina Del Rio T."/>
            <person name="Nolan M."/>
            <person name="Lucas S."/>
            <person name="Tice H."/>
            <person name="Cheng J.F."/>
            <person name="Han C."/>
            <person name="Chertkov O."/>
            <person name="Bruce D."/>
            <person name="Tapia R."/>
            <person name="Goodwin L."/>
            <person name="Pitluck S."/>
            <person name="Liolios K."/>
            <person name="Ivanova N."/>
            <person name="Mavromatis K."/>
            <person name="Chen A."/>
            <person name="Palaniappan K."/>
            <person name="Land M."/>
            <person name="Hauser L."/>
            <person name="Chang Y.J."/>
            <person name="Jeffries C.D."/>
            <person name="Detter J.C."/>
            <person name="Rohde M."/>
            <person name="Goker M."/>
            <person name="Bristow J."/>
            <person name="Eisen J.A."/>
            <person name="Markowitz V."/>
            <person name="Hugenholtz P."/>
            <person name="Klenk H.P."/>
            <person name="Kyrpides N.C."/>
        </authorList>
    </citation>
    <scope>NUCLEOTIDE SEQUENCE [LARGE SCALE GENOMIC DNA]</scope>
    <source>
        <strain evidence="4">ATCC 33309 / DSM 7299 / CCUG 15893 / LMG 7604 / NCTC 12251 / CI</strain>
    </source>
</reference>
<dbReference type="SUPFAM" id="SSF53756">
    <property type="entry name" value="UDP-Glycosyltransferase/glycogen phosphorylase"/>
    <property type="match status" value="1"/>
</dbReference>
<dbReference type="eggNOG" id="COG0438">
    <property type="taxonomic scope" value="Bacteria"/>
</dbReference>
<evidence type="ECO:0000259" key="2">
    <source>
        <dbReference type="Pfam" id="PF13439"/>
    </source>
</evidence>
<dbReference type="InterPro" id="IPR001296">
    <property type="entry name" value="Glyco_trans_1"/>
</dbReference>
<dbReference type="STRING" id="572480.Arnit_2545"/>
<dbReference type="Pfam" id="PF13439">
    <property type="entry name" value="Glyco_transf_4"/>
    <property type="match status" value="1"/>
</dbReference>
<dbReference type="EMBL" id="CP001999">
    <property type="protein sequence ID" value="ADG94194.1"/>
    <property type="molecule type" value="Genomic_DNA"/>
</dbReference>
<dbReference type="PANTHER" id="PTHR12526">
    <property type="entry name" value="GLYCOSYLTRANSFERASE"/>
    <property type="match status" value="1"/>
</dbReference>
<dbReference type="CAZy" id="GT4">
    <property type="family name" value="Glycosyltransferase Family 4"/>
</dbReference>
<organism evidence="3 4">
    <name type="scientific">Arcobacter nitrofigilis (strain ATCC 33309 / DSM 7299 / CCUG 15893 / LMG 7604 / NCTC 12251 / CI)</name>
    <name type="common">Campylobacter nitrofigilis</name>
    <dbReference type="NCBI Taxonomy" id="572480"/>
    <lineage>
        <taxon>Bacteria</taxon>
        <taxon>Pseudomonadati</taxon>
        <taxon>Campylobacterota</taxon>
        <taxon>Epsilonproteobacteria</taxon>
        <taxon>Campylobacterales</taxon>
        <taxon>Arcobacteraceae</taxon>
        <taxon>Arcobacter</taxon>
    </lineage>
</organism>
<dbReference type="Pfam" id="PF00534">
    <property type="entry name" value="Glycos_transf_1"/>
    <property type="match status" value="1"/>
</dbReference>
<name>D5V6C4_ARCNC</name>